<organism evidence="3 4">
    <name type="scientific">Flagellimonas taeanensis</name>
    <dbReference type="NCBI Taxonomy" id="1005926"/>
    <lineage>
        <taxon>Bacteria</taxon>
        <taxon>Pseudomonadati</taxon>
        <taxon>Bacteroidota</taxon>
        <taxon>Flavobacteriia</taxon>
        <taxon>Flavobacteriales</taxon>
        <taxon>Flavobacteriaceae</taxon>
        <taxon>Flagellimonas</taxon>
    </lineage>
</organism>
<evidence type="ECO:0000313" key="5">
    <source>
        <dbReference type="Proteomes" id="UP000198940"/>
    </source>
</evidence>
<dbReference type="EMBL" id="FRAT01000004">
    <property type="protein sequence ID" value="SHK71489.1"/>
    <property type="molecule type" value="Genomic_DNA"/>
</dbReference>
<evidence type="ECO:0000259" key="1">
    <source>
        <dbReference type="Pfam" id="PF08818"/>
    </source>
</evidence>
<dbReference type="Pfam" id="PF08818">
    <property type="entry name" value="DUF1801"/>
    <property type="match status" value="1"/>
</dbReference>
<dbReference type="Proteomes" id="UP000184031">
    <property type="component" value="Unassembled WGS sequence"/>
</dbReference>
<evidence type="ECO:0000313" key="3">
    <source>
        <dbReference type="EMBL" id="SHK71489.1"/>
    </source>
</evidence>
<dbReference type="STRING" id="1055723.SAMN05216293_1728"/>
<evidence type="ECO:0000313" key="4">
    <source>
        <dbReference type="Proteomes" id="UP000184031"/>
    </source>
</evidence>
<reference evidence="3 4" key="1">
    <citation type="submission" date="2016-11" db="EMBL/GenBank/DDBJ databases">
        <authorList>
            <person name="Varghese N."/>
            <person name="Submissions S."/>
        </authorList>
    </citation>
    <scope>NUCLEOTIDE SEQUENCE [LARGE SCALE GENOMIC DNA]</scope>
    <source>
        <strain evidence="3 4">CGMCC 1.12174</strain>
        <strain evidence="2 5">DSM 26351</strain>
    </source>
</reference>
<feature type="domain" description="YdhG-like" evidence="1">
    <location>
        <begin position="22"/>
        <end position="110"/>
    </location>
</feature>
<name>A0A1M6UQP4_9FLAO</name>
<dbReference type="AlphaFoldDB" id="A0A1M6UQP4"/>
<dbReference type="OrthoDB" id="115213at2"/>
<dbReference type="EMBL" id="FOKU01000013">
    <property type="protein sequence ID" value="SFC53944.1"/>
    <property type="molecule type" value="Genomic_DNA"/>
</dbReference>
<gene>
    <name evidence="2" type="ORF">SAMN04487891_11338</name>
    <name evidence="3" type="ORF">SAMN05216293_1728</name>
</gene>
<dbReference type="InterPro" id="IPR014922">
    <property type="entry name" value="YdhG-like"/>
</dbReference>
<dbReference type="Gene3D" id="3.90.1150.200">
    <property type="match status" value="1"/>
</dbReference>
<keyword evidence="5" id="KW-1185">Reference proteome</keyword>
<proteinExistence type="predicted"/>
<dbReference type="SUPFAM" id="SSF159888">
    <property type="entry name" value="YdhG-like"/>
    <property type="match status" value="1"/>
</dbReference>
<evidence type="ECO:0000313" key="2">
    <source>
        <dbReference type="EMBL" id="SFC53944.1"/>
    </source>
</evidence>
<dbReference type="Proteomes" id="UP000198940">
    <property type="component" value="Unassembled WGS sequence"/>
</dbReference>
<sequence>MKGRKFTTVDDYFKEIPKAALERMATIRKELKTVAPLASEAISYNMPALKYKGVLVYYAAYEKHIGFYAIPNTHEHFAKELAGYKQGKGSVQFPHDRPLPIELIKRMMAYRYQQQLEANKS</sequence>
<dbReference type="RefSeq" id="WP_072878895.1">
    <property type="nucleotide sequence ID" value="NZ_FOKU01000013.1"/>
</dbReference>
<comment type="caution">
    <text evidence="3">The sequence shown here is derived from an EMBL/GenBank/DDBJ whole genome shotgun (WGS) entry which is preliminary data.</text>
</comment>
<accession>A0A1M6UQP4</accession>
<protein>
    <submittedName>
        <fullName evidence="3">Uncharacterized conserved protein YdhG, YjbR/CyaY-like superfamily, DUF1801 family</fullName>
    </submittedName>
</protein>